<dbReference type="RefSeq" id="WP_372563232.1">
    <property type="nucleotide sequence ID" value="NZ_JBGOSP010000007.1"/>
</dbReference>
<accession>A0ABV4SK78</accession>
<name>A0ABV4SK78_9ACTN</name>
<organism evidence="2 3">
    <name type="scientific">Streptomyces aureus</name>
    <dbReference type="NCBI Taxonomy" id="193461"/>
    <lineage>
        <taxon>Bacteria</taxon>
        <taxon>Bacillati</taxon>
        <taxon>Actinomycetota</taxon>
        <taxon>Actinomycetes</taxon>
        <taxon>Kitasatosporales</taxon>
        <taxon>Streptomycetaceae</taxon>
        <taxon>Streptomyces</taxon>
    </lineage>
</organism>
<dbReference type="Gene3D" id="1.10.260.40">
    <property type="entry name" value="lambda repressor-like DNA-binding domains"/>
    <property type="match status" value="1"/>
</dbReference>
<feature type="domain" description="HTH cro/C1-type" evidence="1">
    <location>
        <begin position="20"/>
        <end position="76"/>
    </location>
</feature>
<dbReference type="Pfam" id="PF19054">
    <property type="entry name" value="DUF5753"/>
    <property type="match status" value="1"/>
</dbReference>
<proteinExistence type="predicted"/>
<protein>
    <submittedName>
        <fullName evidence="2">Helix-turn-helix domain-containing protein</fullName>
    </submittedName>
</protein>
<dbReference type="Proteomes" id="UP001571476">
    <property type="component" value="Unassembled WGS sequence"/>
</dbReference>
<dbReference type="SMART" id="SM00530">
    <property type="entry name" value="HTH_XRE"/>
    <property type="match status" value="1"/>
</dbReference>
<reference evidence="2 3" key="1">
    <citation type="submission" date="2024-08" db="EMBL/GenBank/DDBJ databases">
        <title>Genome sequence of Streptomyces aureus CACIA-1.46HGO.</title>
        <authorList>
            <person name="Evangelista-Martinez Z."/>
        </authorList>
    </citation>
    <scope>NUCLEOTIDE SEQUENCE [LARGE SCALE GENOMIC DNA]</scope>
    <source>
        <strain evidence="2 3">CACIA-1.46HGO</strain>
    </source>
</reference>
<dbReference type="InterPro" id="IPR001387">
    <property type="entry name" value="Cro/C1-type_HTH"/>
</dbReference>
<dbReference type="InterPro" id="IPR043917">
    <property type="entry name" value="DUF5753"/>
</dbReference>
<dbReference type="PROSITE" id="PS50943">
    <property type="entry name" value="HTH_CROC1"/>
    <property type="match status" value="1"/>
</dbReference>
<evidence type="ECO:0000313" key="2">
    <source>
        <dbReference type="EMBL" id="MFA3837923.1"/>
    </source>
</evidence>
<dbReference type="InterPro" id="IPR010982">
    <property type="entry name" value="Lambda_DNA-bd_dom_sf"/>
</dbReference>
<gene>
    <name evidence="2" type="ORF">ACEG43_17415</name>
</gene>
<keyword evidence="3" id="KW-1185">Reference proteome</keyword>
<dbReference type="CDD" id="cd00093">
    <property type="entry name" value="HTH_XRE"/>
    <property type="match status" value="1"/>
</dbReference>
<comment type="caution">
    <text evidence="2">The sequence shown here is derived from an EMBL/GenBank/DDBJ whole genome shotgun (WGS) entry which is preliminary data.</text>
</comment>
<dbReference type="Pfam" id="PF13560">
    <property type="entry name" value="HTH_31"/>
    <property type="match status" value="1"/>
</dbReference>
<evidence type="ECO:0000259" key="1">
    <source>
        <dbReference type="PROSITE" id="PS50943"/>
    </source>
</evidence>
<sequence>MPYSPSSSAQAAREAVALRLRDLRKSAGLTVTELARQCGWHHAKTVRIENARTAPSARDIRAWAAACGAGDQADGLVAQSVNAEAMYREWRLQVRSGMKQLQESVNGFFQQTELFRIYSSTLVPGLLQTEGYASALLSRIADFRDIPVNDGAAAGAARVERSRVIHTPGHRFLMLIEESVLWAQIGDEQAMAGQLGYLLTAGALPQVALGIIPAATQDRCHWPIETFHVYDDKLVSVELASAEVNITQPSEVALYLRAFEQLRSMAVYGADARALVVKAIDALQ</sequence>
<dbReference type="SUPFAM" id="SSF47413">
    <property type="entry name" value="lambda repressor-like DNA-binding domains"/>
    <property type="match status" value="1"/>
</dbReference>
<dbReference type="EMBL" id="JBGOSP010000007">
    <property type="protein sequence ID" value="MFA3837923.1"/>
    <property type="molecule type" value="Genomic_DNA"/>
</dbReference>
<evidence type="ECO:0000313" key="3">
    <source>
        <dbReference type="Proteomes" id="UP001571476"/>
    </source>
</evidence>